<dbReference type="EMBL" id="AODG01000012">
    <property type="protein sequence ID" value="EUJ27244.1"/>
    <property type="molecule type" value="Genomic_DNA"/>
</dbReference>
<dbReference type="AlphaFoldDB" id="A0A829R6Z0"/>
<protein>
    <recommendedName>
        <fullName evidence="3">DUF5082 domain-containing protein</fullName>
    </recommendedName>
</protein>
<gene>
    <name evidence="1" type="ORF">LMUR_10407</name>
</gene>
<reference evidence="1 2" key="1">
    <citation type="submission" date="2012-12" db="EMBL/GenBank/DDBJ databases">
        <title>Novel taxa of Listeriaceae from agricultural environments in the United States.</title>
        <authorList>
            <person name="den Bakker H.C."/>
            <person name="Allred A."/>
            <person name="Warchocki S."/>
            <person name="Wright E.M."/>
            <person name="Burrell A."/>
            <person name="Nightingale K.K."/>
            <person name="Kephart D."/>
            <person name="Wiedmann M."/>
        </authorList>
    </citation>
    <scope>NUCLEOTIDE SEQUENCE [LARGE SCALE GENOMIC DNA]</scope>
    <source>
        <strain evidence="1 2">FSL F6-1183</strain>
    </source>
</reference>
<comment type="caution">
    <text evidence="1">The sequence shown here is derived from an EMBL/GenBank/DDBJ whole genome shotgun (WGS) entry which is preliminary data.</text>
</comment>
<sequence>MKKKQRLNKAKIKLTTKIQEFQGHQRAFNKLHIENNKWRGQLERKFNNIYYEQMVPELNKYVQKIHVTRDELENSIRGLNSRINAKQSEVSSTKRGIANLKSEITIKKKKEADEK</sequence>
<evidence type="ECO:0008006" key="3">
    <source>
        <dbReference type="Google" id="ProtNLM"/>
    </source>
</evidence>
<dbReference type="Proteomes" id="UP000019251">
    <property type="component" value="Unassembled WGS sequence"/>
</dbReference>
<name>A0A829R6Z0_LISGR</name>
<proteinExistence type="predicted"/>
<organism evidence="1 2">
    <name type="scientific">Listeria grayi FSL F6-1183</name>
    <dbReference type="NCBI Taxonomy" id="1265827"/>
    <lineage>
        <taxon>Bacteria</taxon>
        <taxon>Bacillati</taxon>
        <taxon>Bacillota</taxon>
        <taxon>Bacilli</taxon>
        <taxon>Bacillales</taxon>
        <taxon>Listeriaceae</taxon>
        <taxon>Listeria</taxon>
    </lineage>
</organism>
<evidence type="ECO:0000313" key="1">
    <source>
        <dbReference type="EMBL" id="EUJ27244.1"/>
    </source>
</evidence>
<accession>A0A829R6Z0</accession>
<evidence type="ECO:0000313" key="2">
    <source>
        <dbReference type="Proteomes" id="UP000019251"/>
    </source>
</evidence>
<dbReference type="RefSeq" id="WP_036106781.1">
    <property type="nucleotide sequence ID" value="NZ_AODG01000012.1"/>
</dbReference>